<dbReference type="GO" id="GO:0004424">
    <property type="term" value="F:imidazoleglycerol-phosphate dehydratase activity"/>
    <property type="evidence" value="ECO:0007669"/>
    <property type="project" value="UniProtKB-UniRule"/>
</dbReference>
<dbReference type="GO" id="GO:0000105">
    <property type="term" value="P:L-histidine biosynthetic process"/>
    <property type="evidence" value="ECO:0007669"/>
    <property type="project" value="UniProtKB-UniRule"/>
</dbReference>
<evidence type="ECO:0000256" key="4">
    <source>
        <dbReference type="ARBA" id="ARBA00023102"/>
    </source>
</evidence>
<evidence type="ECO:0000256" key="2">
    <source>
        <dbReference type="ARBA" id="ARBA00016664"/>
    </source>
</evidence>
<dbReference type="InterPro" id="IPR020568">
    <property type="entry name" value="Ribosomal_Su5_D2-typ_SF"/>
</dbReference>
<gene>
    <name evidence="6 8" type="primary">hisB</name>
    <name evidence="8" type="ORF">NCTC10571_00842</name>
</gene>
<dbReference type="NCBIfam" id="NF002109">
    <property type="entry name" value="PRK00951.1-5"/>
    <property type="match status" value="1"/>
</dbReference>
<dbReference type="InterPro" id="IPR020565">
    <property type="entry name" value="ImidazoleglycerP_deHydtase_CS"/>
</dbReference>
<dbReference type="SUPFAM" id="SSF54211">
    <property type="entry name" value="Ribosomal protein S5 domain 2-like"/>
    <property type="match status" value="2"/>
</dbReference>
<dbReference type="HAMAP" id="MF_00076">
    <property type="entry name" value="HisB"/>
    <property type="match status" value="1"/>
</dbReference>
<reference evidence="8 9" key="1">
    <citation type="submission" date="2018-06" db="EMBL/GenBank/DDBJ databases">
        <authorList>
            <consortium name="Pathogen Informatics"/>
            <person name="Doyle S."/>
        </authorList>
    </citation>
    <scope>NUCLEOTIDE SEQUENCE [LARGE SCALE GENOMIC DNA]</scope>
    <source>
        <strain evidence="8 9">NCTC10571</strain>
    </source>
</reference>
<keyword evidence="4 6" id="KW-0368">Histidine biosynthesis</keyword>
<dbReference type="EC" id="4.2.1.19" evidence="6 7"/>
<keyword evidence="5 6" id="KW-0456">Lyase</keyword>
<dbReference type="Pfam" id="PF00475">
    <property type="entry name" value="IGPD"/>
    <property type="match status" value="1"/>
</dbReference>
<dbReference type="EMBL" id="UGPP01000001">
    <property type="protein sequence ID" value="STY70700.1"/>
    <property type="molecule type" value="Genomic_DNA"/>
</dbReference>
<dbReference type="PANTHER" id="PTHR23133">
    <property type="entry name" value="IMIDAZOLEGLYCEROL-PHOSPHATE DEHYDRATASE HIS7"/>
    <property type="match status" value="1"/>
</dbReference>
<keyword evidence="3 6" id="KW-0028">Amino-acid biosynthesis</keyword>
<keyword evidence="6" id="KW-0963">Cytoplasm</keyword>
<dbReference type="FunFam" id="3.30.230.40:FF:000003">
    <property type="entry name" value="Imidazoleglycerol-phosphate dehydratase HisB"/>
    <property type="match status" value="1"/>
</dbReference>
<name>A0A378NQP8_9FIRM</name>
<comment type="subcellular location">
    <subcellularLocation>
        <location evidence="6 7">Cytoplasm</location>
    </subcellularLocation>
</comment>
<dbReference type="InterPro" id="IPR000807">
    <property type="entry name" value="ImidazoleglycerolP_deHydtase"/>
</dbReference>
<sequence length="201" mass="22165">MDLNKKRCGAIKRTTAETAIDIKLNLDGTGKSNIKTKIGFFDHMLTLLSAHSLIDMEIFCDGDIEVDGHHSVEDCGIALGQAFKEAIGDKRGINRYGTFYVPMDEALALVSLDISGRPYLVCDMGELAPMIGDFDTELVEEFMRAFAFNAGITLHIKVMYGKNSHHKVEGVFKALGHALRQAVEFDQRALDKIPSTKGVLE</sequence>
<dbReference type="PANTHER" id="PTHR23133:SF2">
    <property type="entry name" value="IMIDAZOLEGLYCEROL-PHOSPHATE DEHYDRATASE"/>
    <property type="match status" value="1"/>
</dbReference>
<dbReference type="AlphaFoldDB" id="A0A378NQP8"/>
<comment type="similarity">
    <text evidence="6 7">Belongs to the imidazoleglycerol-phosphate dehydratase family.</text>
</comment>
<evidence type="ECO:0000256" key="5">
    <source>
        <dbReference type="ARBA" id="ARBA00023239"/>
    </source>
</evidence>
<evidence type="ECO:0000256" key="7">
    <source>
        <dbReference type="RuleBase" id="RU000599"/>
    </source>
</evidence>
<dbReference type="NCBIfam" id="NF002114">
    <property type="entry name" value="PRK00951.2-4"/>
    <property type="match status" value="1"/>
</dbReference>
<dbReference type="STRING" id="1122216.GCA_000423385_01067"/>
<comment type="catalytic activity">
    <reaction evidence="6 7">
        <text>D-erythro-1-(imidazol-4-yl)glycerol 3-phosphate = 3-(imidazol-4-yl)-2-oxopropyl phosphate + H2O</text>
        <dbReference type="Rhea" id="RHEA:11040"/>
        <dbReference type="ChEBI" id="CHEBI:15377"/>
        <dbReference type="ChEBI" id="CHEBI:57766"/>
        <dbReference type="ChEBI" id="CHEBI:58278"/>
        <dbReference type="EC" id="4.2.1.19"/>
    </reaction>
</comment>
<comment type="pathway">
    <text evidence="1 6 7">Amino-acid biosynthesis; L-histidine biosynthesis; L-histidine from 5-phospho-alpha-D-ribose 1-diphosphate: step 6/9.</text>
</comment>
<proteinExistence type="inferred from homology"/>
<dbReference type="PROSITE" id="PS00955">
    <property type="entry name" value="IGP_DEHYDRATASE_2"/>
    <property type="match status" value="1"/>
</dbReference>
<evidence type="ECO:0000256" key="6">
    <source>
        <dbReference type="HAMAP-Rule" id="MF_00076"/>
    </source>
</evidence>
<dbReference type="NCBIfam" id="NF002111">
    <property type="entry name" value="PRK00951.2-1"/>
    <property type="match status" value="1"/>
</dbReference>
<dbReference type="Gene3D" id="3.30.230.40">
    <property type="entry name" value="Imidazole glycerol phosphate dehydratase, domain 1"/>
    <property type="match status" value="2"/>
</dbReference>
<dbReference type="Proteomes" id="UP000255234">
    <property type="component" value="Unassembled WGS sequence"/>
</dbReference>
<organism evidence="8 9">
    <name type="scientific">Megamonas hypermegale</name>
    <dbReference type="NCBI Taxonomy" id="158847"/>
    <lineage>
        <taxon>Bacteria</taxon>
        <taxon>Bacillati</taxon>
        <taxon>Bacillota</taxon>
        <taxon>Negativicutes</taxon>
        <taxon>Selenomonadales</taxon>
        <taxon>Selenomonadaceae</taxon>
        <taxon>Megamonas</taxon>
    </lineage>
</organism>
<dbReference type="PROSITE" id="PS00954">
    <property type="entry name" value="IGP_DEHYDRATASE_1"/>
    <property type="match status" value="1"/>
</dbReference>
<dbReference type="CDD" id="cd07914">
    <property type="entry name" value="IGPD"/>
    <property type="match status" value="1"/>
</dbReference>
<dbReference type="InterPro" id="IPR038494">
    <property type="entry name" value="IGPD_sf"/>
</dbReference>
<evidence type="ECO:0000313" key="8">
    <source>
        <dbReference type="EMBL" id="STY70700.1"/>
    </source>
</evidence>
<accession>A0A378NQP8</accession>
<evidence type="ECO:0000256" key="3">
    <source>
        <dbReference type="ARBA" id="ARBA00022605"/>
    </source>
</evidence>
<dbReference type="RefSeq" id="WP_091693473.1">
    <property type="nucleotide sequence ID" value="NZ_UGPP01000001.1"/>
</dbReference>
<dbReference type="UniPathway" id="UPA00031">
    <property type="reaction ID" value="UER00011"/>
</dbReference>
<evidence type="ECO:0000256" key="1">
    <source>
        <dbReference type="ARBA" id="ARBA00005047"/>
    </source>
</evidence>
<evidence type="ECO:0000313" key="9">
    <source>
        <dbReference type="Proteomes" id="UP000255234"/>
    </source>
</evidence>
<dbReference type="FunFam" id="3.30.230.40:FF:000001">
    <property type="entry name" value="Imidazoleglycerol-phosphate dehydratase HisB"/>
    <property type="match status" value="1"/>
</dbReference>
<protein>
    <recommendedName>
        <fullName evidence="2 6">Imidazoleglycerol-phosphate dehydratase</fullName>
        <shortName evidence="6">IGPD</shortName>
        <ecNumber evidence="6 7">4.2.1.19</ecNumber>
    </recommendedName>
</protein>
<dbReference type="GO" id="GO:0005737">
    <property type="term" value="C:cytoplasm"/>
    <property type="evidence" value="ECO:0007669"/>
    <property type="project" value="UniProtKB-SubCell"/>
</dbReference>